<feature type="compositionally biased region" description="Basic and acidic residues" evidence="1">
    <location>
        <begin position="279"/>
        <end position="297"/>
    </location>
</feature>
<evidence type="ECO:0000256" key="1">
    <source>
        <dbReference type="SAM" id="MobiDB-lite"/>
    </source>
</evidence>
<feature type="compositionally biased region" description="Basic residues" evidence="1">
    <location>
        <begin position="70"/>
        <end position="87"/>
    </location>
</feature>
<feature type="compositionally biased region" description="Polar residues" evidence="1">
    <location>
        <begin position="60"/>
        <end position="69"/>
    </location>
</feature>
<dbReference type="AlphaFoldDB" id="A0A1D1YA95"/>
<reference evidence="3" key="1">
    <citation type="submission" date="2015-07" db="EMBL/GenBank/DDBJ databases">
        <title>Transcriptome Assembly of Anthurium amnicola.</title>
        <authorList>
            <person name="Suzuki J."/>
        </authorList>
    </citation>
    <scope>NUCLEOTIDE SEQUENCE</scope>
</reference>
<feature type="compositionally biased region" description="Basic and acidic residues" evidence="1">
    <location>
        <begin position="229"/>
        <end position="242"/>
    </location>
</feature>
<sequence length="743" mass="84273">RSRSKSADRKHISTEREDKLETDRRNLDSEKVERSNRITKDTDSAVEDLRKSRENKEAVHSSSISYGTTSHHRRRSRSKSADRRHHSRDREDKVKVDKKMDYGKSDKIKLSGKDSDAVVNDSRGNREDKAVDSSSINHKRSSLVSEDEASGNRKDNSKHKRPRMDERVSERTDITIIDQNIVANNSEVRQNKRSAGSPPLKSHSSLHVDDYEDWNRHEKSSSKHRRHEKTVTRERDSGDARRPASSPTCKLHGKGSLPVGDSEDQSRHEKSSSKHGRHDKNDSVARDRDLGDDRRTSDYSSSRSHKRSLRHLEENYTRDTRDPSRRDKSKEDHRRHERTATTKESGYINSDSDVRRERVRDPSELKTLRLGSLSPEDGPVSKSKSYRGSEMLKVENVQVDTIYKMEDRVGVFSENLGEFTNASDELKIHNRSPVSEDPTFFTSEEQDCGRYEKSKLESEEDDGIEHCKESNSVEQYEEETCKLVVEDQYKIDHNVTHFENNEHPDDPDLIVKGKNFSEHVSEQFDEDGKVIFPSAPKSDVSLKEPCVHGSTDNVHGEHVQIGDQDPIDHESADIGVGSSPKTAPNENHNDIDCKIGGVNNNEAAAFSSNSETCEKFSLFQDCMSFVAVSESDRQDDLQRERESVKALFTEDQSVLCDHVMSNNVEFAIRKETVEEDNIKFENSNIIISETLVLDGAFGLIGDGASDSSKTQETLIPSCGESQDITGDMEQDEYKQCNGLDSAF</sequence>
<gene>
    <name evidence="2" type="ORF">g.99344</name>
    <name evidence="3" type="ORF">g.99346</name>
</gene>
<feature type="region of interest" description="Disordered" evidence="1">
    <location>
        <begin position="1"/>
        <end position="387"/>
    </location>
</feature>
<evidence type="ECO:0000313" key="2">
    <source>
        <dbReference type="EMBL" id="JAT51266.1"/>
    </source>
</evidence>
<feature type="compositionally biased region" description="Basic and acidic residues" evidence="1">
    <location>
        <begin position="163"/>
        <end position="173"/>
    </location>
</feature>
<feature type="compositionally biased region" description="Basic and acidic residues" evidence="1">
    <location>
        <begin position="352"/>
        <end position="367"/>
    </location>
</feature>
<feature type="compositionally biased region" description="Basic and acidic residues" evidence="1">
    <location>
        <begin position="88"/>
        <end position="116"/>
    </location>
</feature>
<organism evidence="3">
    <name type="scientific">Anthurium amnicola</name>
    <dbReference type="NCBI Taxonomy" id="1678845"/>
    <lineage>
        <taxon>Eukaryota</taxon>
        <taxon>Viridiplantae</taxon>
        <taxon>Streptophyta</taxon>
        <taxon>Embryophyta</taxon>
        <taxon>Tracheophyta</taxon>
        <taxon>Spermatophyta</taxon>
        <taxon>Magnoliopsida</taxon>
        <taxon>Liliopsida</taxon>
        <taxon>Araceae</taxon>
        <taxon>Pothoideae</taxon>
        <taxon>Potheae</taxon>
        <taxon>Anthurium</taxon>
    </lineage>
</organism>
<feature type="compositionally biased region" description="Basic and acidic residues" evidence="1">
    <location>
        <begin position="310"/>
        <end position="341"/>
    </location>
</feature>
<dbReference type="EMBL" id="GDJX01016368">
    <property type="protein sequence ID" value="JAT51568.1"/>
    <property type="molecule type" value="Transcribed_RNA"/>
</dbReference>
<name>A0A1D1YA95_9ARAE</name>
<feature type="compositionally biased region" description="Basic and acidic residues" evidence="1">
    <location>
        <begin position="206"/>
        <end position="221"/>
    </location>
</feature>
<evidence type="ECO:0000313" key="3">
    <source>
        <dbReference type="EMBL" id="JAT51568.1"/>
    </source>
</evidence>
<feature type="compositionally biased region" description="Basic and acidic residues" evidence="1">
    <location>
        <begin position="1"/>
        <end position="59"/>
    </location>
</feature>
<proteinExistence type="predicted"/>
<protein>
    <submittedName>
        <fullName evidence="3">Uncharacterized protein</fullName>
    </submittedName>
</protein>
<dbReference type="EMBL" id="GDJX01016670">
    <property type="protein sequence ID" value="JAT51266.1"/>
    <property type="molecule type" value="Transcribed_RNA"/>
</dbReference>
<accession>A0A1D1YA95</accession>
<feature type="compositionally biased region" description="Polar residues" evidence="1">
    <location>
        <begin position="177"/>
        <end position="188"/>
    </location>
</feature>
<feature type="non-terminal residue" evidence="3">
    <location>
        <position position="1"/>
    </location>
</feature>